<dbReference type="Proteomes" id="UP000250358">
    <property type="component" value="Unassembled WGS sequence"/>
</dbReference>
<protein>
    <submittedName>
        <fullName evidence="1">Uncharacterized protein</fullName>
    </submittedName>
</protein>
<dbReference type="EMBL" id="UAQM01000030">
    <property type="protein sequence ID" value="SPU46118.1"/>
    <property type="molecule type" value="Genomic_DNA"/>
</dbReference>
<sequence length="172" mass="18885">MRRTITVRMVGPMQWIGYPALIAAAATILFAIPLRLFGLTLPEPVWPMVLAFAWPLIRPSMLAPAVLFGLGVFLDFFWGGQTGMWALSLLLIYGAMLLASKYLAGQATIVLFALYVASTGLAFAVAYFVTRGSLGNAPNLLAVMGQMIPTLLLFPLADWLIERFDDADVRFR</sequence>
<gene>
    <name evidence="1" type="ORF">NCTC11165_02445</name>
</gene>
<reference evidence="1 2" key="1">
    <citation type="submission" date="2018-06" db="EMBL/GenBank/DDBJ databases">
        <authorList>
            <consortium name="Pathogen Informatics"/>
            <person name="Doyle S."/>
        </authorList>
    </citation>
    <scope>NUCLEOTIDE SEQUENCE [LARGE SCALE GENOMIC DNA]</scope>
    <source>
        <strain evidence="1 2">NCTC11165</strain>
    </source>
</reference>
<organism evidence="1 2">
    <name type="scientific">Brevundimonas diminuta</name>
    <name type="common">Pseudomonas diminuta</name>
    <dbReference type="NCBI Taxonomy" id="293"/>
    <lineage>
        <taxon>Bacteria</taxon>
        <taxon>Pseudomonadati</taxon>
        <taxon>Pseudomonadota</taxon>
        <taxon>Alphaproteobacteria</taxon>
        <taxon>Caulobacterales</taxon>
        <taxon>Caulobacteraceae</taxon>
        <taxon>Brevundimonas</taxon>
    </lineage>
</organism>
<proteinExistence type="predicted"/>
<name>A0A2X1AN63_BREDI</name>
<accession>A0A2X1AN63</accession>
<dbReference type="AlphaFoldDB" id="A0A2X1AN63"/>
<evidence type="ECO:0000313" key="1">
    <source>
        <dbReference type="EMBL" id="SPU46118.1"/>
    </source>
</evidence>
<dbReference type="GeneID" id="56577295"/>
<evidence type="ECO:0000313" key="2">
    <source>
        <dbReference type="Proteomes" id="UP000250358"/>
    </source>
</evidence>
<dbReference type="RefSeq" id="WP_232463961.1">
    <property type="nucleotide sequence ID" value="NZ_CP035093.1"/>
</dbReference>